<organism evidence="2">
    <name type="scientific">Oppiella nova</name>
    <dbReference type="NCBI Taxonomy" id="334625"/>
    <lineage>
        <taxon>Eukaryota</taxon>
        <taxon>Metazoa</taxon>
        <taxon>Ecdysozoa</taxon>
        <taxon>Arthropoda</taxon>
        <taxon>Chelicerata</taxon>
        <taxon>Arachnida</taxon>
        <taxon>Acari</taxon>
        <taxon>Acariformes</taxon>
        <taxon>Sarcoptiformes</taxon>
        <taxon>Oribatida</taxon>
        <taxon>Brachypylina</taxon>
        <taxon>Oppioidea</taxon>
        <taxon>Oppiidae</taxon>
        <taxon>Oppiella</taxon>
    </lineage>
</organism>
<dbReference type="Proteomes" id="UP000728032">
    <property type="component" value="Unassembled WGS sequence"/>
</dbReference>
<dbReference type="EMBL" id="OC919972">
    <property type="protein sequence ID" value="CAD7652094.1"/>
    <property type="molecule type" value="Genomic_DNA"/>
</dbReference>
<evidence type="ECO:0000313" key="2">
    <source>
        <dbReference type="EMBL" id="CAD7652094.1"/>
    </source>
</evidence>
<accession>A0A7R9QN86</accession>
<feature type="region of interest" description="Disordered" evidence="1">
    <location>
        <begin position="1"/>
        <end position="44"/>
    </location>
</feature>
<keyword evidence="3" id="KW-1185">Reference proteome</keyword>
<evidence type="ECO:0000256" key="1">
    <source>
        <dbReference type="SAM" id="MobiDB-lite"/>
    </source>
</evidence>
<dbReference type="OrthoDB" id="10437361at2759"/>
<dbReference type="EMBL" id="CAJPVJ010005147">
    <property type="protein sequence ID" value="CAG2169281.1"/>
    <property type="molecule type" value="Genomic_DNA"/>
</dbReference>
<evidence type="ECO:0008006" key="4">
    <source>
        <dbReference type="Google" id="ProtNLM"/>
    </source>
</evidence>
<dbReference type="AlphaFoldDB" id="A0A7R9QN86"/>
<name>A0A7R9QN86_9ACAR</name>
<gene>
    <name evidence="2" type="ORF">ONB1V03_LOCUS8760</name>
</gene>
<sequence length="286" mass="31371">MYFEFESTSSTTESSPMMSSPPTSPLMGPSGGLTRRHRRLSSSSQSLRDLIDAENVLENITPSHCDLYLITRKKLSQMSANQIKQSHDLRREVLLTSIHRTITSKSPPNHSSTQSHSSFNELSIASSTADTPMSTTSASPQAALRDDQSLLNDSTHFGPSVQQMSANCDQMSANCDQQFKFGSHSGTTSTSTTTMANMTSSVTRMTTTSNTTSTPSVIKKRNLSPNPVPSGDYEEEWKTTIKRLKVVHGVDVNAFDVSMDSEFDSGYCDTLDDLTNNFHSLKTPFT</sequence>
<proteinExistence type="predicted"/>
<protein>
    <recommendedName>
        <fullName evidence="4">SERTA domain-containing protein</fullName>
    </recommendedName>
</protein>
<feature type="region of interest" description="Disordered" evidence="1">
    <location>
        <begin position="202"/>
        <end position="233"/>
    </location>
</feature>
<feature type="compositionally biased region" description="Low complexity" evidence="1">
    <location>
        <begin position="202"/>
        <end position="216"/>
    </location>
</feature>
<reference evidence="2" key="1">
    <citation type="submission" date="2020-11" db="EMBL/GenBank/DDBJ databases">
        <authorList>
            <person name="Tran Van P."/>
        </authorList>
    </citation>
    <scope>NUCLEOTIDE SEQUENCE</scope>
</reference>
<feature type="compositionally biased region" description="Low complexity" evidence="1">
    <location>
        <begin position="1"/>
        <end position="28"/>
    </location>
</feature>
<evidence type="ECO:0000313" key="3">
    <source>
        <dbReference type="Proteomes" id="UP000728032"/>
    </source>
</evidence>